<dbReference type="InterPro" id="IPR036873">
    <property type="entry name" value="Rhodanese-like_dom_sf"/>
</dbReference>
<dbReference type="PANTHER" id="PTHR43855:SF1">
    <property type="entry name" value="THIOSULFATE SULFURTRANSFERASE"/>
    <property type="match status" value="1"/>
</dbReference>
<reference evidence="3" key="1">
    <citation type="submission" date="2018-05" db="EMBL/GenBank/DDBJ databases">
        <authorList>
            <person name="Lanie J.A."/>
            <person name="Ng W.-L."/>
            <person name="Kazmierczak K.M."/>
            <person name="Andrzejewski T.M."/>
            <person name="Davidsen T.M."/>
            <person name="Wayne K.J."/>
            <person name="Tettelin H."/>
            <person name="Glass J.I."/>
            <person name="Rusch D."/>
            <person name="Podicherti R."/>
            <person name="Tsui H.-C.T."/>
            <person name="Winkler M.E."/>
        </authorList>
    </citation>
    <scope>NUCLEOTIDE SEQUENCE</scope>
</reference>
<evidence type="ECO:0000259" key="2">
    <source>
        <dbReference type="PROSITE" id="PS50206"/>
    </source>
</evidence>
<dbReference type="InterPro" id="IPR051126">
    <property type="entry name" value="Thiosulfate_sulfurtransferase"/>
</dbReference>
<dbReference type="SMART" id="SM00450">
    <property type="entry name" value="RHOD"/>
    <property type="match status" value="2"/>
</dbReference>
<dbReference type="PROSITE" id="PS00380">
    <property type="entry name" value="RHODANESE_1"/>
    <property type="match status" value="1"/>
</dbReference>
<feature type="domain" description="Rhodanese" evidence="2">
    <location>
        <begin position="10"/>
        <end position="103"/>
    </location>
</feature>
<dbReference type="CDD" id="cd01448">
    <property type="entry name" value="TST_Repeat_1"/>
    <property type="match status" value="1"/>
</dbReference>
<dbReference type="CDD" id="cd01449">
    <property type="entry name" value="TST_Repeat_2"/>
    <property type="match status" value="1"/>
</dbReference>
<evidence type="ECO:0000256" key="1">
    <source>
        <dbReference type="ARBA" id="ARBA00022737"/>
    </source>
</evidence>
<dbReference type="InterPro" id="IPR001763">
    <property type="entry name" value="Rhodanese-like_dom"/>
</dbReference>
<dbReference type="Pfam" id="PF00581">
    <property type="entry name" value="Rhodanese"/>
    <property type="match status" value="2"/>
</dbReference>
<dbReference type="GO" id="GO:0004792">
    <property type="term" value="F:thiosulfate-cyanide sulfurtransferase activity"/>
    <property type="evidence" value="ECO:0007669"/>
    <property type="project" value="InterPro"/>
</dbReference>
<dbReference type="PANTHER" id="PTHR43855">
    <property type="entry name" value="THIOSULFATE SULFURTRANSFERASE"/>
    <property type="match status" value="1"/>
</dbReference>
<keyword evidence="1" id="KW-0677">Repeat</keyword>
<sequence>VIQVTTLEVYRKAHIPGAVLVVPDDLICGIPPAPGRLPTIEKLNRVFGNIGYVPDTNIVVCDDEGGGWAGRLAWTLDVIGHEQWSYLDGGLRAWVASGLPLVTTPTPVSPHQVNLSISSAPIAEIKDIAPRLSDDDLVIWDCRSIDEYDGTRRTASRAGHIPGARHLDWVDLMDAEHHHTLIKNAEALLGEHGIVRSKDIVTHCQTHHRSGLTYMTARLLGFPRIRAYHGSWSEWGNRPDTPIETGPPKRS</sequence>
<evidence type="ECO:0000313" key="3">
    <source>
        <dbReference type="EMBL" id="SUZ52181.1"/>
    </source>
</evidence>
<dbReference type="AlphaFoldDB" id="A0A381NC49"/>
<feature type="non-terminal residue" evidence="3">
    <location>
        <position position="1"/>
    </location>
</feature>
<proteinExistence type="predicted"/>
<dbReference type="EMBL" id="UINC01000260">
    <property type="protein sequence ID" value="SUZ52181.1"/>
    <property type="molecule type" value="Genomic_DNA"/>
</dbReference>
<dbReference type="InterPro" id="IPR001307">
    <property type="entry name" value="Thiosulphate_STrfase_CS"/>
</dbReference>
<protein>
    <recommendedName>
        <fullName evidence="2">Rhodanese domain-containing protein</fullName>
    </recommendedName>
</protein>
<feature type="domain" description="Rhodanese" evidence="2">
    <location>
        <begin position="133"/>
        <end position="244"/>
    </location>
</feature>
<organism evidence="3">
    <name type="scientific">marine metagenome</name>
    <dbReference type="NCBI Taxonomy" id="408172"/>
    <lineage>
        <taxon>unclassified sequences</taxon>
        <taxon>metagenomes</taxon>
        <taxon>ecological metagenomes</taxon>
    </lineage>
</organism>
<dbReference type="Gene3D" id="3.40.250.10">
    <property type="entry name" value="Rhodanese-like domain"/>
    <property type="match status" value="2"/>
</dbReference>
<dbReference type="PROSITE" id="PS50206">
    <property type="entry name" value="RHODANESE_3"/>
    <property type="match status" value="2"/>
</dbReference>
<dbReference type="SUPFAM" id="SSF52821">
    <property type="entry name" value="Rhodanese/Cell cycle control phosphatase"/>
    <property type="match status" value="2"/>
</dbReference>
<name>A0A381NC49_9ZZZZ</name>
<gene>
    <name evidence="3" type="ORF">METZ01_LOCUS5035</name>
</gene>
<accession>A0A381NC49</accession>